<evidence type="ECO:0000259" key="3">
    <source>
        <dbReference type="PROSITE" id="PS50041"/>
    </source>
</evidence>
<feature type="compositionally biased region" description="Polar residues" evidence="2">
    <location>
        <begin position="236"/>
        <end position="246"/>
    </location>
</feature>
<dbReference type="InterPro" id="IPR016187">
    <property type="entry name" value="CTDL_fold"/>
</dbReference>
<feature type="compositionally biased region" description="Basic and acidic residues" evidence="2">
    <location>
        <begin position="248"/>
        <end position="259"/>
    </location>
</feature>
<sequence>MATAAASGSDVLRMEEKKFEYFSSINPMAKKIMLERQRIREKHGSEWEKLSQSEQETAIDNWMMDPQIRARYALHRAEREEVVCYPKLLIQTGQKIVHFGDESQLEFSLTSPIAPEQGSTSSQMEPKLQVKTSQPMKASHGNSSSQVAKASQGSKTPSTDGISSGRKEEESSFWKISAERSRLEGGQADFQSLTPSQIKSLEKGEKTVPSYRRQESTPKEKEEYKADKPRLPKQDNPVSMSVSSTVAEWERSQPAHLDDVFTPGPEPKSPTHTAAAKDNDKEESAQAENPFFSQVADEMPIAKDEEQGPGPTEAALATTPLEDTFSYILSRLADMDSAIHRLNVFQYNLDVKLSQLSDKVIRMDAKVGKIQDETESISRVNKENHREIGRLEGCLKGHRVVRKCFLISRSYETYAGAVERCRERGGRIAMPKDKRELAALAKHTREFFHPGNWPLWIGVSDRRSEGLYLFEDGIRVTFFQWHEQLLSSQPDGGKRENCVTLTSDDGDWWDTDCERRTYFACEFDG</sequence>
<dbReference type="PANTHER" id="PTHR34394:SF1">
    <property type="entry name" value="SIMILAR TO RIKEN CDNA 2310022B05"/>
    <property type="match status" value="1"/>
</dbReference>
<feature type="region of interest" description="Disordered" evidence="2">
    <location>
        <begin position="112"/>
        <end position="287"/>
    </location>
</feature>
<reference evidence="4 5" key="1">
    <citation type="submission" date="2019-01" db="EMBL/GenBank/DDBJ databases">
        <title>Draft Genome and Complete Hox-Cluster Characterization of the Sterlet Sturgeon (Acipenser ruthenus).</title>
        <authorList>
            <person name="Wei Q."/>
        </authorList>
    </citation>
    <scope>NUCLEOTIDE SEQUENCE [LARGE SCALE GENOMIC DNA]</scope>
    <source>
        <strain evidence="4">WHYD16114868_AA</strain>
        <tissue evidence="4">Blood</tissue>
    </source>
</reference>
<dbReference type="PROSITE" id="PS50041">
    <property type="entry name" value="C_TYPE_LECTIN_2"/>
    <property type="match status" value="1"/>
</dbReference>
<keyword evidence="5" id="KW-1185">Reference proteome</keyword>
<feature type="compositionally biased region" description="Polar residues" evidence="2">
    <location>
        <begin position="189"/>
        <end position="199"/>
    </location>
</feature>
<proteinExistence type="predicted"/>
<organism evidence="4 5">
    <name type="scientific">Acipenser ruthenus</name>
    <name type="common">Sterlet sturgeon</name>
    <dbReference type="NCBI Taxonomy" id="7906"/>
    <lineage>
        <taxon>Eukaryota</taxon>
        <taxon>Metazoa</taxon>
        <taxon>Chordata</taxon>
        <taxon>Craniata</taxon>
        <taxon>Vertebrata</taxon>
        <taxon>Euteleostomi</taxon>
        <taxon>Actinopterygii</taxon>
        <taxon>Chondrostei</taxon>
        <taxon>Acipenseriformes</taxon>
        <taxon>Acipenseridae</taxon>
        <taxon>Acipenser</taxon>
    </lineage>
</organism>
<dbReference type="Proteomes" id="UP000289886">
    <property type="component" value="Unassembled WGS sequence"/>
</dbReference>
<dbReference type="InterPro" id="IPR018378">
    <property type="entry name" value="C-type_lectin_CS"/>
</dbReference>
<comment type="caution">
    <text evidence="4">The sequence shown here is derived from an EMBL/GenBank/DDBJ whole genome shotgun (WGS) entry which is preliminary data.</text>
</comment>
<dbReference type="AlphaFoldDB" id="A0A662YQW9"/>
<dbReference type="GO" id="GO:0030246">
    <property type="term" value="F:carbohydrate binding"/>
    <property type="evidence" value="ECO:0007669"/>
    <property type="project" value="UniProtKB-KW"/>
</dbReference>
<dbReference type="InterPro" id="IPR001304">
    <property type="entry name" value="C-type_lectin-like"/>
</dbReference>
<dbReference type="EMBL" id="SCEB01000512">
    <property type="protein sequence ID" value="RXM98949.1"/>
    <property type="molecule type" value="Genomic_DNA"/>
</dbReference>
<dbReference type="SMART" id="SM00034">
    <property type="entry name" value="CLECT"/>
    <property type="match status" value="1"/>
</dbReference>
<dbReference type="Pfam" id="PF00059">
    <property type="entry name" value="Lectin_C"/>
    <property type="match status" value="1"/>
</dbReference>
<dbReference type="PANTHER" id="PTHR34394">
    <property type="entry name" value="SIMILAR TO RIKEN CDNA 2310022B05"/>
    <property type="match status" value="1"/>
</dbReference>
<dbReference type="PROSITE" id="PS00615">
    <property type="entry name" value="C_TYPE_LECTIN_1"/>
    <property type="match status" value="1"/>
</dbReference>
<evidence type="ECO:0000313" key="5">
    <source>
        <dbReference type="Proteomes" id="UP000289886"/>
    </source>
</evidence>
<dbReference type="SUPFAM" id="SSF56436">
    <property type="entry name" value="C-type lectin-like"/>
    <property type="match status" value="1"/>
</dbReference>
<name>A0A662YQW9_ACIRT</name>
<dbReference type="InterPro" id="IPR016186">
    <property type="entry name" value="C-type_lectin-like/link_sf"/>
</dbReference>
<feature type="compositionally biased region" description="Basic and acidic residues" evidence="2">
    <location>
        <begin position="165"/>
        <end position="183"/>
    </location>
</feature>
<evidence type="ECO:0000256" key="2">
    <source>
        <dbReference type="SAM" id="MobiDB-lite"/>
    </source>
</evidence>
<evidence type="ECO:0000313" key="4">
    <source>
        <dbReference type="EMBL" id="RXM98949.1"/>
    </source>
</evidence>
<feature type="domain" description="C-type lectin" evidence="3">
    <location>
        <begin position="400"/>
        <end position="522"/>
    </location>
</feature>
<feature type="compositionally biased region" description="Basic and acidic residues" evidence="2">
    <location>
        <begin position="275"/>
        <end position="284"/>
    </location>
</feature>
<protein>
    <submittedName>
        <fullName evidence="4">C-type lectin domain family 11 member A</fullName>
    </submittedName>
</protein>
<feature type="compositionally biased region" description="Basic and acidic residues" evidence="2">
    <location>
        <begin position="200"/>
        <end position="233"/>
    </location>
</feature>
<dbReference type="InterPro" id="IPR031600">
    <property type="entry name" value="DUF4706"/>
</dbReference>
<dbReference type="Gene3D" id="3.10.100.10">
    <property type="entry name" value="Mannose-Binding Protein A, subunit A"/>
    <property type="match status" value="1"/>
</dbReference>
<feature type="compositionally biased region" description="Polar residues" evidence="2">
    <location>
        <begin position="112"/>
        <end position="162"/>
    </location>
</feature>
<keyword evidence="1" id="KW-1015">Disulfide bond</keyword>
<accession>A0A662YQW9</accession>
<dbReference type="Pfam" id="PF15797">
    <property type="entry name" value="DUF4706"/>
    <property type="match status" value="1"/>
</dbReference>
<keyword evidence="4" id="KW-0430">Lectin</keyword>
<gene>
    <name evidence="4" type="ORF">EOD39_12409</name>
</gene>
<evidence type="ECO:0000256" key="1">
    <source>
        <dbReference type="ARBA" id="ARBA00023157"/>
    </source>
</evidence>